<feature type="region of interest" description="C-terminal hotdog fold" evidence="7">
    <location>
        <begin position="1089"/>
        <end position="1248"/>
    </location>
</feature>
<feature type="domain" description="Carrier" evidence="9">
    <location>
        <begin position="2409"/>
        <end position="2489"/>
    </location>
</feature>
<dbReference type="InterPro" id="IPR036291">
    <property type="entry name" value="NAD(P)-bd_dom_sf"/>
</dbReference>
<dbReference type="Gene3D" id="3.40.366.10">
    <property type="entry name" value="Malonyl-Coenzyme A Acyl Carrier Protein, domain 2"/>
    <property type="match status" value="1"/>
</dbReference>
<evidence type="ECO:0000256" key="7">
    <source>
        <dbReference type="PROSITE-ProRule" id="PRU01363"/>
    </source>
</evidence>
<dbReference type="Gene3D" id="3.40.50.720">
    <property type="entry name" value="NAD(P)-binding Rossmann-like Domain"/>
    <property type="match status" value="2"/>
</dbReference>
<dbReference type="PROSITE" id="PS50075">
    <property type="entry name" value="CARRIER"/>
    <property type="match status" value="1"/>
</dbReference>
<evidence type="ECO:0000259" key="10">
    <source>
        <dbReference type="PROSITE" id="PS52004"/>
    </source>
</evidence>
<evidence type="ECO:0000313" key="13">
    <source>
        <dbReference type="RefSeq" id="XP_030982794.1"/>
    </source>
</evidence>
<dbReference type="Pfam" id="PF00698">
    <property type="entry name" value="Acyl_transf_1"/>
    <property type="match status" value="1"/>
</dbReference>
<keyword evidence="2" id="KW-0597">Phosphoprotein</keyword>
<evidence type="ECO:0000259" key="9">
    <source>
        <dbReference type="PROSITE" id="PS50075"/>
    </source>
</evidence>
<dbReference type="GO" id="GO:0032259">
    <property type="term" value="P:methylation"/>
    <property type="evidence" value="ECO:0007669"/>
    <property type="project" value="UniProtKB-KW"/>
</dbReference>
<dbReference type="InterPro" id="IPR020841">
    <property type="entry name" value="PKS_Beta-ketoAc_synthase_dom"/>
</dbReference>
<keyword evidence="5" id="KW-0560">Oxidoreductase</keyword>
<reference evidence="13" key="3">
    <citation type="submission" date="2025-08" db="UniProtKB">
        <authorList>
            <consortium name="RefSeq"/>
        </authorList>
    </citation>
    <scope>IDENTIFICATION</scope>
    <source>
        <strain evidence="13">NI907</strain>
    </source>
</reference>
<gene>
    <name evidence="13" type="ORF">PgNI_06555</name>
</gene>
<dbReference type="InterPro" id="IPR013120">
    <property type="entry name" value="FAR_NAD-bd"/>
</dbReference>
<feature type="region of interest" description="Disordered" evidence="8">
    <location>
        <begin position="2495"/>
        <end position="2542"/>
    </location>
</feature>
<dbReference type="Gene3D" id="3.40.50.150">
    <property type="entry name" value="Vaccinia Virus protein VP39"/>
    <property type="match status" value="1"/>
</dbReference>
<keyword evidence="6" id="KW-0511">Multifunctional enzyme</keyword>
<evidence type="ECO:0000256" key="4">
    <source>
        <dbReference type="ARBA" id="ARBA00022679"/>
    </source>
</evidence>
<dbReference type="SUPFAM" id="SSF52151">
    <property type="entry name" value="FabD/lysophospholipase-like"/>
    <property type="match status" value="1"/>
</dbReference>
<evidence type="ECO:0000259" key="11">
    <source>
        <dbReference type="PROSITE" id="PS52019"/>
    </source>
</evidence>
<dbReference type="InterPro" id="IPR049551">
    <property type="entry name" value="PKS_DH_C"/>
</dbReference>
<dbReference type="Pfam" id="PF16197">
    <property type="entry name" value="KAsynt_C_assoc"/>
    <property type="match status" value="1"/>
</dbReference>
<evidence type="ECO:0000256" key="3">
    <source>
        <dbReference type="ARBA" id="ARBA00022603"/>
    </source>
</evidence>
<keyword evidence="12" id="KW-1185">Reference proteome</keyword>
<dbReference type="SMART" id="SM00822">
    <property type="entry name" value="PKS_KR"/>
    <property type="match status" value="1"/>
</dbReference>
<dbReference type="InterPro" id="IPR032821">
    <property type="entry name" value="PKS_assoc"/>
</dbReference>
<dbReference type="InterPro" id="IPR016035">
    <property type="entry name" value="Acyl_Trfase/lysoPLipase"/>
</dbReference>
<dbReference type="InterPro" id="IPR013217">
    <property type="entry name" value="Methyltransf_12"/>
</dbReference>
<evidence type="ECO:0000256" key="6">
    <source>
        <dbReference type="ARBA" id="ARBA00023268"/>
    </source>
</evidence>
<dbReference type="GO" id="GO:0004312">
    <property type="term" value="F:fatty acid synthase activity"/>
    <property type="evidence" value="ECO:0007669"/>
    <property type="project" value="TreeGrafter"/>
</dbReference>
<dbReference type="PANTHER" id="PTHR43775:SF20">
    <property type="entry name" value="HYBRID PKS-NRPS SYNTHETASE APDA"/>
    <property type="match status" value="1"/>
</dbReference>
<organism evidence="12 13">
    <name type="scientific">Pyricularia grisea</name>
    <name type="common">Crabgrass-specific blast fungus</name>
    <name type="synonym">Magnaporthe grisea</name>
    <dbReference type="NCBI Taxonomy" id="148305"/>
    <lineage>
        <taxon>Eukaryota</taxon>
        <taxon>Fungi</taxon>
        <taxon>Dikarya</taxon>
        <taxon>Ascomycota</taxon>
        <taxon>Pezizomycotina</taxon>
        <taxon>Sordariomycetes</taxon>
        <taxon>Sordariomycetidae</taxon>
        <taxon>Magnaporthales</taxon>
        <taxon>Pyriculariaceae</taxon>
        <taxon>Pyricularia</taxon>
    </lineage>
</organism>
<dbReference type="InterPro" id="IPR049552">
    <property type="entry name" value="PKS_DH_N"/>
</dbReference>
<dbReference type="SMART" id="SM00826">
    <property type="entry name" value="PKS_DH"/>
    <property type="match status" value="1"/>
</dbReference>
<evidence type="ECO:0000256" key="2">
    <source>
        <dbReference type="ARBA" id="ARBA00022553"/>
    </source>
</evidence>
<dbReference type="SMART" id="SM00827">
    <property type="entry name" value="PKS_AT"/>
    <property type="match status" value="1"/>
</dbReference>
<dbReference type="PROSITE" id="PS00012">
    <property type="entry name" value="PHOSPHOPANTETHEINE"/>
    <property type="match status" value="1"/>
</dbReference>
<keyword evidence="1" id="KW-0596">Phosphopantetheine</keyword>
<dbReference type="CDD" id="cd00833">
    <property type="entry name" value="PKS"/>
    <property type="match status" value="1"/>
</dbReference>
<keyword evidence="4" id="KW-0808">Transferase</keyword>
<feature type="domain" description="PKS/mFAS DH" evidence="11">
    <location>
        <begin position="941"/>
        <end position="1248"/>
    </location>
</feature>
<dbReference type="InterPro" id="IPR020807">
    <property type="entry name" value="PKS_DH"/>
</dbReference>
<dbReference type="InterPro" id="IPR057326">
    <property type="entry name" value="KR_dom"/>
</dbReference>
<dbReference type="Proteomes" id="UP000515153">
    <property type="component" value="Chromosome I"/>
</dbReference>
<dbReference type="Gene3D" id="3.40.47.10">
    <property type="match status" value="1"/>
</dbReference>
<dbReference type="SUPFAM" id="SSF53335">
    <property type="entry name" value="S-adenosyl-L-methionine-dependent methyltransferases"/>
    <property type="match status" value="1"/>
</dbReference>
<dbReference type="GO" id="GO:0008168">
    <property type="term" value="F:methyltransferase activity"/>
    <property type="evidence" value="ECO:0007669"/>
    <property type="project" value="UniProtKB-KW"/>
</dbReference>
<dbReference type="InterPro" id="IPR013968">
    <property type="entry name" value="PKS_KR"/>
</dbReference>
<reference evidence="13" key="2">
    <citation type="submission" date="2019-10" db="EMBL/GenBank/DDBJ databases">
        <authorList>
            <consortium name="NCBI Genome Project"/>
        </authorList>
    </citation>
    <scope>NUCLEOTIDE SEQUENCE</scope>
    <source>
        <strain evidence="13">NI907</strain>
    </source>
</reference>
<dbReference type="InterPro" id="IPR049900">
    <property type="entry name" value="PKS_mFAS_DH"/>
</dbReference>
<proteinExistence type="predicted"/>
<dbReference type="Pfam" id="PF07993">
    <property type="entry name" value="NAD_binding_4"/>
    <property type="match status" value="1"/>
</dbReference>
<dbReference type="Pfam" id="PF14765">
    <property type="entry name" value="PS-DH"/>
    <property type="match status" value="1"/>
</dbReference>
<dbReference type="InterPro" id="IPR036736">
    <property type="entry name" value="ACP-like_sf"/>
</dbReference>
<feature type="active site" description="Proton acceptor; for dehydratase activity" evidence="7">
    <location>
        <position position="973"/>
    </location>
</feature>
<accession>A0A6P8B700</accession>
<dbReference type="InterPro" id="IPR014030">
    <property type="entry name" value="Ketoacyl_synth_N"/>
</dbReference>
<dbReference type="SUPFAM" id="SSF51735">
    <property type="entry name" value="NAD(P)-binding Rossmann-fold domains"/>
    <property type="match status" value="2"/>
</dbReference>
<evidence type="ECO:0000256" key="8">
    <source>
        <dbReference type="SAM" id="MobiDB-lite"/>
    </source>
</evidence>
<dbReference type="InterPro" id="IPR042104">
    <property type="entry name" value="PKS_dehydratase_sf"/>
</dbReference>
<dbReference type="SUPFAM" id="SSF55048">
    <property type="entry name" value="Probable ACP-binding domain of malonyl-CoA ACP transacylase"/>
    <property type="match status" value="1"/>
</dbReference>
<dbReference type="InterPro" id="IPR050091">
    <property type="entry name" value="PKS_NRPS_Biosynth_Enz"/>
</dbReference>
<feature type="compositionally biased region" description="Low complexity" evidence="8">
    <location>
        <begin position="2503"/>
        <end position="2526"/>
    </location>
</feature>
<dbReference type="PROSITE" id="PS52019">
    <property type="entry name" value="PKS_MFAS_DH"/>
    <property type="match status" value="1"/>
</dbReference>
<evidence type="ECO:0000313" key="12">
    <source>
        <dbReference type="Proteomes" id="UP000515153"/>
    </source>
</evidence>
<dbReference type="InterPro" id="IPR016036">
    <property type="entry name" value="Malonyl_transacylase_ACP-bd"/>
</dbReference>
<dbReference type="PROSITE" id="PS52004">
    <property type="entry name" value="KS3_2"/>
    <property type="match status" value="1"/>
</dbReference>
<dbReference type="GO" id="GO:0016491">
    <property type="term" value="F:oxidoreductase activity"/>
    <property type="evidence" value="ECO:0007669"/>
    <property type="project" value="UniProtKB-KW"/>
</dbReference>
<dbReference type="SUPFAM" id="SSF53901">
    <property type="entry name" value="Thiolase-like"/>
    <property type="match status" value="1"/>
</dbReference>
<dbReference type="PANTHER" id="PTHR43775">
    <property type="entry name" value="FATTY ACID SYNTHASE"/>
    <property type="match status" value="1"/>
</dbReference>
<dbReference type="InterPro" id="IPR014031">
    <property type="entry name" value="Ketoacyl_synth_C"/>
</dbReference>
<sequence>MPFQEPIAIIGSACRFAGSSTTPSKLWSLLRDPVSLQREIPTSRFNASAFYKSDGTHHGAMNVLHSYLLDQDPRVFDAEFFAINPLEARAMDPQQRMLLEVVYETLESAGLSMDKLKGSDTAVFAGLMCGDYEAMLLRDLDQAPTYFAVGTSRAVLSNRISYFFDWHGASVTVDTACSSSLVSVQQAVQALRNGDSHMAVACGSNLILGPEMYIIESKLKMLSPDGLSRMWDKDANGYARGEGVAAMALKTLSQALADGDNIQAIIREAGVNQDGATSGLTMPSASAQRELIHTVYRKAGLDPTKPEDQPQYIEAHGTGTPAGDPVEAEALSTAFFPSSHPVDQPIYAGSIKTVLGHTEGTAGIAALLKVVQAIKNCTIPPNLLFNELSPKVAPFYGNVRIPTKPLPWPPVPAGQPKRASVNNFGFGGTNAHAIVESYLDPRGDTGADVGQDRLFTPFVFSAASEQSLRANLTAYAEYLSQNPDTDVHALAYTLRDRRSQLAYRVALDASTLPDLVALINQRLSDTETPLGTRGMRKRDEPLKLLGVFTGQGAQYARMGSELVQQSPFAEGIIKSLDQILASLPEEDRPTWTLQAQILADESTSRVSEAAISQPLCTAIQILLVDILRIAGIHFSAVVGHSSGEIGAAYAAGYLSARDAILVAYYRGFHCKLAHSPNGSRKGAMMAVGTTFQDAMEICSEEEFVNRVGVAACNSESSVTISGDEDAIDEVAAILADEQKFHRRLRVDQAYHSAHMLPCSGPYIASLRRAGVEALPGNPDCTWFSSVFDGVPVDAAKHQLSDDYWTQNMVKPVLFSQALTAAVSSIAFDATFEVGPHPSLAGPAAQVIDAALNKRIPYHGVLDRKRPATTALSAALGFYWSHLDSTSLALSTCETVLSGCPDLATRFRVLSDLPRYQWNHSVQHWAESRRSRQIRERADPPHELLGSRSPDSAAHVVRWHNVLKPNEMPWLVGHQVQKQIVLPAAAYVSTAIEAARSLCRAKTVQLIELSGFHIHNAIMFSNDGSGVEVQIELTTIAETEDSISARFTYSAATSGYSTDLVLAADGQLEITLGEPSTTLLPPRPEAPPHMIPVEPERLYGFMQGLEYDFSGAFRSLIKMERKLGKAVCVGQKAATSVANADAVMLHPIDLDAAFQSAILAYSYPGDDQLRRLHLPTTIAKVTVNPAVLTCAAYAASETMALDSTCSGQDMASPGSGFSGSVALYAPGQDHAAVQVDQLQFLPVGSDASNDRDVFYKTHWLPARPNGHTAAAKIPITQADRDLMFVLSRIAAYYLRVFDGMVAEDDPARVESPLCHYLNYARHMTNLLKEGEHKWAFVDWLEDTEQDVLDYIDKYGYADNSDVRIMLLVGSVMPRVFKGETNMLQHFRESGLLDEYYSHGFGTRQCTMWVGAVLEQITNANPHLSILEVGAGTGGATKRILDTIGGDSVGSYTFTDISSSFFENAAEALGEWRDKLAFKVFNAEVDPVAQGFEAGTYDVVVAFMVVHACARLDEAVANLRRLLKPGGLLVLGEGASDGAMQAGAGFIFGTLPGWWRGVDEGRTLSPLVSADEWHTILRGAGFSGIDTMSPKSLFDAFGITLFVSTAEDDRVAFLREPLAAETALIRNKSLLKNGVVLLGGATKPVAKLVQDICKTLGPVTDKITVFATLEEADSSALVDDRLVISLIDLEAPVFKDITPVRWAKFRKLWEQEGHLLWLSSGRLADEPYCNMTVGFARSAVHELDGLNVQFLDVPRIQDLTAKMVVEAALRWVTPELDGGNTTISPISYTKEPEVIFDEQGCELVPRLFTIKDANDRLNSTTRPVFRQVDTKNSVIELVQGVEGAHLRELSRYETCEALVPQPPPGETMGLRATHSVASAIRTLGGYQFLVVGADDQGKHYLTLSSSPRSRFKVPPASAAQIMDSQIRTESYIVLVAVELIALSIVDPLFAGQKLMVHNPSEVLAQAVKAHAQAKQVTVIFTSSTNEALSVPHLTLNPYTSRSTLAEMLPSGIASFIGFSPSGQDKLEDKIMSLLSPHCTKATRQTLFSQTATTAGAPGVVFDDLLVRAIAAVQGRDSVPLVTMTASLESFVGGETHSEPLTVVDWTADLIPARVSRIEATQLFKSDKTYWLVGLSGALGISLCDWMIERGARYLVLTSRNPKIDERWIKDHESRGVTIRIMLCDVTIEPAIRDVHQTIVNTMPPIVGLLNGAMVLRDVSVPNMEFEHVTDVIRPKVLGSIHLDRIFHDVDLDFFVLLSSINCVIGNVGQANYAAANMGMIGVAGQRRKRGLRSSVVNVGAIIGVGYITQSARQLDVTVAKAAMMHLSEQDFHQIFAECMEAGHLDNDVGPEISTGLLRVPPDSINIPPWYSDPKFTRFRIQQAAAGGGKDSQETAGSASIEELLQACRTKEDVERVVKSAFGAQLRRTIQVSTADEDLMTMRGIELGFDSLISVDLRSWFFRTFQVSIPVLKIMANDVHMSSLVDMVVDSLPADMTPGILRETSSEGSSSGNESGSSQHQDDSSGSSGLVSPITTPGGDSPRLYEDKVNWDDEIVAPDSENPADYADAEPPKAKPEVILLTGCSGLLGHHLLNHLLAEDQVRKVICVGVRRLSDRLASGDLPCPKDRLVYHEGDLTMPRFGLTRTQWVSIFSEVDAVVHNGSDTSHLKYYQALQQANVESTRQIISACLPRKVPVHYVSSAGVALFVDEAEFPEVSCTTTGKLPPRDGSHGYMCGKWVCENMLERVHARDDLPVVIQRPSTIMREGDDAKAARAEFDWVNALLHYAHETRAVPRVDHNAGAFDLVSVDTCCRDVVRELRRGVVVGDPITYVNNVGDEIIPFKDMADLGLKRVGARYTVLSMLDWIRTVIDAGMHPAVAALIETFDEPGTQSYPKLLRERKD</sequence>
<dbReference type="InterPro" id="IPR001227">
    <property type="entry name" value="Ac_transferase_dom_sf"/>
</dbReference>
<dbReference type="KEGG" id="pgri:PgNI_06555"/>
<dbReference type="Pfam" id="PF02801">
    <property type="entry name" value="Ketoacyl-synt_C"/>
    <property type="match status" value="1"/>
</dbReference>
<dbReference type="InterPro" id="IPR009081">
    <property type="entry name" value="PP-bd_ACP"/>
</dbReference>
<dbReference type="Gene3D" id="3.10.129.110">
    <property type="entry name" value="Polyketide synthase dehydratase"/>
    <property type="match status" value="1"/>
</dbReference>
<feature type="active site" description="Proton donor; for dehydratase activity" evidence="7">
    <location>
        <position position="1150"/>
    </location>
</feature>
<dbReference type="InterPro" id="IPR006162">
    <property type="entry name" value="Ppantetheine_attach_site"/>
</dbReference>
<dbReference type="RefSeq" id="XP_030982794.1">
    <property type="nucleotide sequence ID" value="XM_031126578.1"/>
</dbReference>
<dbReference type="InterPro" id="IPR029063">
    <property type="entry name" value="SAM-dependent_MTases_sf"/>
</dbReference>
<dbReference type="Pfam" id="PF21089">
    <property type="entry name" value="PKS_DH_N"/>
    <property type="match status" value="1"/>
</dbReference>
<dbReference type="Pfam" id="PF00109">
    <property type="entry name" value="ketoacyl-synt"/>
    <property type="match status" value="1"/>
</dbReference>
<dbReference type="GO" id="GO:0006633">
    <property type="term" value="P:fatty acid biosynthetic process"/>
    <property type="evidence" value="ECO:0007669"/>
    <property type="project" value="TreeGrafter"/>
</dbReference>
<dbReference type="GO" id="GO:0044550">
    <property type="term" value="P:secondary metabolite biosynthetic process"/>
    <property type="evidence" value="ECO:0007669"/>
    <property type="project" value="TreeGrafter"/>
</dbReference>
<evidence type="ECO:0000256" key="1">
    <source>
        <dbReference type="ARBA" id="ARBA00022450"/>
    </source>
</evidence>
<dbReference type="SMART" id="SM00825">
    <property type="entry name" value="PKS_KS"/>
    <property type="match status" value="1"/>
</dbReference>
<dbReference type="InterPro" id="IPR016039">
    <property type="entry name" value="Thiolase-like"/>
</dbReference>
<name>A0A6P8B700_PYRGI</name>
<dbReference type="Pfam" id="PF08242">
    <property type="entry name" value="Methyltransf_12"/>
    <property type="match status" value="1"/>
</dbReference>
<dbReference type="Pfam" id="PF08659">
    <property type="entry name" value="KR"/>
    <property type="match status" value="1"/>
</dbReference>
<evidence type="ECO:0000256" key="5">
    <source>
        <dbReference type="ARBA" id="ARBA00023002"/>
    </source>
</evidence>
<feature type="domain" description="Ketosynthase family 3 (KS3)" evidence="10">
    <location>
        <begin position="4"/>
        <end position="437"/>
    </location>
</feature>
<feature type="region of interest" description="N-terminal hotdog fold" evidence="7">
    <location>
        <begin position="941"/>
        <end position="1074"/>
    </location>
</feature>
<reference evidence="12 13" key="1">
    <citation type="journal article" date="2019" name="Mol. Biol. Evol.">
        <title>Blast fungal genomes show frequent chromosomal changes, gene gains and losses, and effector gene turnover.</title>
        <authorList>
            <person name="Gomez Luciano L.B."/>
            <person name="Jason Tsai I."/>
            <person name="Chuma I."/>
            <person name="Tosa Y."/>
            <person name="Chen Y.H."/>
            <person name="Li J.Y."/>
            <person name="Li M.Y."/>
            <person name="Jade Lu M.Y."/>
            <person name="Nakayashiki H."/>
            <person name="Li W.H."/>
        </authorList>
    </citation>
    <scope>NUCLEOTIDE SEQUENCE [LARGE SCALE GENOMIC DNA]</scope>
    <source>
        <strain evidence="12 13">NI907</strain>
    </source>
</reference>
<dbReference type="GeneID" id="41961487"/>
<dbReference type="SUPFAM" id="SSF47336">
    <property type="entry name" value="ACP-like"/>
    <property type="match status" value="1"/>
</dbReference>
<dbReference type="CDD" id="cd02440">
    <property type="entry name" value="AdoMet_MTases"/>
    <property type="match status" value="1"/>
</dbReference>
<keyword evidence="3" id="KW-0489">Methyltransferase</keyword>
<protein>
    <submittedName>
        <fullName evidence="13">Uncharacterized protein</fullName>
    </submittedName>
</protein>
<dbReference type="InterPro" id="IPR014043">
    <property type="entry name" value="Acyl_transferase_dom"/>
</dbReference>